<keyword evidence="1" id="KW-1133">Transmembrane helix</keyword>
<reference evidence="2 3" key="2">
    <citation type="submission" date="2018-11" db="EMBL/GenBank/DDBJ databases">
        <authorList>
            <consortium name="Pathogen Informatics"/>
        </authorList>
    </citation>
    <scope>NUCLEOTIDE SEQUENCE [LARGE SCALE GENOMIC DNA]</scope>
</reference>
<keyword evidence="1" id="KW-0812">Transmembrane</keyword>
<name>A0A183EYP9_9BILA</name>
<feature type="transmembrane region" description="Helical" evidence="1">
    <location>
        <begin position="16"/>
        <end position="43"/>
    </location>
</feature>
<evidence type="ECO:0000313" key="2">
    <source>
        <dbReference type="EMBL" id="VDN45087.1"/>
    </source>
</evidence>
<accession>A0A183EYP9</accession>
<organism evidence="4">
    <name type="scientific">Gongylonema pulchrum</name>
    <dbReference type="NCBI Taxonomy" id="637853"/>
    <lineage>
        <taxon>Eukaryota</taxon>
        <taxon>Metazoa</taxon>
        <taxon>Ecdysozoa</taxon>
        <taxon>Nematoda</taxon>
        <taxon>Chromadorea</taxon>
        <taxon>Rhabditida</taxon>
        <taxon>Spirurina</taxon>
        <taxon>Spiruromorpha</taxon>
        <taxon>Spiruroidea</taxon>
        <taxon>Gongylonematidae</taxon>
        <taxon>Gongylonema</taxon>
    </lineage>
</organism>
<reference evidence="4" key="1">
    <citation type="submission" date="2016-06" db="UniProtKB">
        <authorList>
            <consortium name="WormBaseParasite"/>
        </authorList>
    </citation>
    <scope>IDENTIFICATION</scope>
</reference>
<gene>
    <name evidence="2" type="ORF">GPUH_LOCUS26090</name>
</gene>
<dbReference type="EMBL" id="UYRT01108541">
    <property type="protein sequence ID" value="VDN45087.1"/>
    <property type="molecule type" value="Genomic_DNA"/>
</dbReference>
<evidence type="ECO:0000313" key="3">
    <source>
        <dbReference type="Proteomes" id="UP000271098"/>
    </source>
</evidence>
<dbReference type="WBParaSite" id="GPUH_0002612001-mRNA-1">
    <property type="protein sequence ID" value="GPUH_0002612001-mRNA-1"/>
    <property type="gene ID" value="GPUH_0002612001"/>
</dbReference>
<dbReference type="Proteomes" id="UP000271098">
    <property type="component" value="Unassembled WGS sequence"/>
</dbReference>
<sequence length="87" mass="9668">MCLQVKISIYIAYLQAIGYGLTLTFLLIYTFSSVLGVLSNLWLANWSDHAKKANVTEADKRDTNWRLAIYASLGMGQGIACESLVHI</sequence>
<dbReference type="OrthoDB" id="6500128at2759"/>
<keyword evidence="1" id="KW-0472">Membrane</keyword>
<dbReference type="AlphaFoldDB" id="A0A183EYP9"/>
<proteinExistence type="predicted"/>
<keyword evidence="3" id="KW-1185">Reference proteome</keyword>
<protein>
    <submittedName>
        <fullName evidence="4">Major facilitator superfamily protein</fullName>
    </submittedName>
</protein>
<evidence type="ECO:0000256" key="1">
    <source>
        <dbReference type="SAM" id="Phobius"/>
    </source>
</evidence>
<evidence type="ECO:0000313" key="4">
    <source>
        <dbReference type="WBParaSite" id="GPUH_0002612001-mRNA-1"/>
    </source>
</evidence>